<sequence>MDSQTPGPSGLNRRQRNIFEAINNDMSDENDDFDISHESDETVSSSDEEVGRDDDVDLDLDLDRDEDWRLVTPDNERDRPLLVPAFTVRNSMAPKNIPEGTEKPIDFFMLYFSNDVLNSIVTHTNTYADSFLTQPAIIQWIRDHPSSRYTKWPEEAECFIRDHRLERERGHAEYDPWAKIRPILTHVNNTFKTYYTPSQNISIDESMVGMKNRCVFIQYMPNKRHSRFGIKKFELCDSNGYTFHLQLYAGKELDVQHVEGQAFVVVEKLMRESNLLGRGYHLFTDNFYTKPKLAEFLFTNETLLSGTVRANSKGLPSDCSTKLPVGQAKFWRKNEQLTVAFREKKSQSKNVLLLSTGHNAQMATKQIKNKEVTKPTVIFSYNSYMGGVDLSDKKVYHLASERSTRRYWKKIFHNFIDIAIVNSHIIYTHLIKKTNRRKFVIDIVEALCATQHPDAQPPQRPPQRAVGPAGAAPVAPIATNRLVLLEGKKEKRCFVCSTPAQRKRSRHWCPACKVGCHEKCEAQLTHEDNKFRITHAEKKESTG</sequence>
<dbReference type="EMBL" id="JAWDGP010006539">
    <property type="protein sequence ID" value="KAK3739321.1"/>
    <property type="molecule type" value="Genomic_DNA"/>
</dbReference>
<organism evidence="3 4">
    <name type="scientific">Elysia crispata</name>
    <name type="common">lettuce slug</name>
    <dbReference type="NCBI Taxonomy" id="231223"/>
    <lineage>
        <taxon>Eukaryota</taxon>
        <taxon>Metazoa</taxon>
        <taxon>Spiralia</taxon>
        <taxon>Lophotrochozoa</taxon>
        <taxon>Mollusca</taxon>
        <taxon>Gastropoda</taxon>
        <taxon>Heterobranchia</taxon>
        <taxon>Euthyneura</taxon>
        <taxon>Panpulmonata</taxon>
        <taxon>Sacoglossa</taxon>
        <taxon>Placobranchoidea</taxon>
        <taxon>Plakobranchidae</taxon>
        <taxon>Elysia</taxon>
    </lineage>
</organism>
<dbReference type="Pfam" id="PF13843">
    <property type="entry name" value="DDE_Tnp_1_7"/>
    <property type="match status" value="1"/>
</dbReference>
<feature type="compositionally biased region" description="Acidic residues" evidence="1">
    <location>
        <begin position="46"/>
        <end position="55"/>
    </location>
</feature>
<evidence type="ECO:0000313" key="4">
    <source>
        <dbReference type="Proteomes" id="UP001283361"/>
    </source>
</evidence>
<keyword evidence="4" id="KW-1185">Reference proteome</keyword>
<feature type="domain" description="PiggyBac transposable element-derived protein" evidence="2">
    <location>
        <begin position="171"/>
        <end position="424"/>
    </location>
</feature>
<dbReference type="Proteomes" id="UP001283361">
    <property type="component" value="Unassembled WGS sequence"/>
</dbReference>
<feature type="region of interest" description="Disordered" evidence="1">
    <location>
        <begin position="452"/>
        <end position="471"/>
    </location>
</feature>
<reference evidence="3" key="1">
    <citation type="journal article" date="2023" name="G3 (Bethesda)">
        <title>A reference genome for the long-term kleptoplast-retaining sea slug Elysia crispata morphotype clarki.</title>
        <authorList>
            <person name="Eastman K.E."/>
            <person name="Pendleton A.L."/>
            <person name="Shaikh M.A."/>
            <person name="Suttiyut T."/>
            <person name="Ogas R."/>
            <person name="Tomko P."/>
            <person name="Gavelis G."/>
            <person name="Widhalm J.R."/>
            <person name="Wisecaver J.H."/>
        </authorList>
    </citation>
    <scope>NUCLEOTIDE SEQUENCE</scope>
    <source>
        <strain evidence="3">ECLA1</strain>
    </source>
</reference>
<evidence type="ECO:0000259" key="2">
    <source>
        <dbReference type="Pfam" id="PF13843"/>
    </source>
</evidence>
<feature type="region of interest" description="Disordered" evidence="1">
    <location>
        <begin position="1"/>
        <end position="55"/>
    </location>
</feature>
<comment type="caution">
    <text evidence="3">The sequence shown here is derived from an EMBL/GenBank/DDBJ whole genome shotgun (WGS) entry which is preliminary data.</text>
</comment>
<dbReference type="PANTHER" id="PTHR46599:SF3">
    <property type="entry name" value="PIGGYBAC TRANSPOSABLE ELEMENT-DERIVED PROTEIN 4"/>
    <property type="match status" value="1"/>
</dbReference>
<feature type="compositionally biased region" description="Low complexity" evidence="1">
    <location>
        <begin position="462"/>
        <end position="471"/>
    </location>
</feature>
<gene>
    <name evidence="3" type="ORF">RRG08_041642</name>
</gene>
<proteinExistence type="predicted"/>
<accession>A0AAE0YB00</accession>
<dbReference type="InterPro" id="IPR029526">
    <property type="entry name" value="PGBD"/>
</dbReference>
<name>A0AAE0YB00_9GAST</name>
<evidence type="ECO:0000256" key="1">
    <source>
        <dbReference type="SAM" id="MobiDB-lite"/>
    </source>
</evidence>
<dbReference type="AlphaFoldDB" id="A0AAE0YB00"/>
<dbReference type="PANTHER" id="PTHR46599">
    <property type="entry name" value="PIGGYBAC TRANSPOSABLE ELEMENT-DERIVED PROTEIN 4"/>
    <property type="match status" value="1"/>
</dbReference>
<protein>
    <recommendedName>
        <fullName evidence="2">PiggyBac transposable element-derived protein domain-containing protein</fullName>
    </recommendedName>
</protein>
<evidence type="ECO:0000313" key="3">
    <source>
        <dbReference type="EMBL" id="KAK3739321.1"/>
    </source>
</evidence>